<comment type="caution">
    <text evidence="1">The sequence shown here is derived from an EMBL/GenBank/DDBJ whole genome shotgun (WGS) entry which is preliminary data.</text>
</comment>
<protein>
    <submittedName>
        <fullName evidence="1">Uncharacterized protein</fullName>
    </submittedName>
</protein>
<proteinExistence type="predicted"/>
<organism evidence="1 2">
    <name type="scientific">Pseudochrobactrum saccharolyticum</name>
    <dbReference type="NCBI Taxonomy" id="354352"/>
    <lineage>
        <taxon>Bacteria</taxon>
        <taxon>Pseudomonadati</taxon>
        <taxon>Pseudomonadota</taxon>
        <taxon>Alphaproteobacteria</taxon>
        <taxon>Hyphomicrobiales</taxon>
        <taxon>Brucellaceae</taxon>
        <taxon>Pseudochrobactrum</taxon>
    </lineage>
</organism>
<gene>
    <name evidence="1" type="ORF">HNQ68_003367</name>
</gene>
<accession>A0A7W8ER02</accession>
<evidence type="ECO:0000313" key="2">
    <source>
        <dbReference type="Proteomes" id="UP000531231"/>
    </source>
</evidence>
<keyword evidence="2" id="KW-1185">Reference proteome</keyword>
<dbReference type="AlphaFoldDB" id="A0A7W8ER02"/>
<sequence length="82" mass="9052">MQPDLRMDGVTASQLVSGALISALVSALRRKGIFSDNEITEIYTEALTLLEIDQSPQLDFKRASDMAIGMLRTQLNVPENEN</sequence>
<evidence type="ECO:0000313" key="1">
    <source>
        <dbReference type="EMBL" id="MBB5092804.1"/>
    </source>
</evidence>
<name>A0A7W8ER02_9HYPH</name>
<dbReference type="RefSeq" id="WP_151157894.1">
    <property type="nucleotide sequence ID" value="NZ_JACHIL010000007.1"/>
</dbReference>
<dbReference type="EMBL" id="JACHIL010000007">
    <property type="protein sequence ID" value="MBB5092804.1"/>
    <property type="molecule type" value="Genomic_DNA"/>
</dbReference>
<dbReference type="Proteomes" id="UP000531231">
    <property type="component" value="Unassembled WGS sequence"/>
</dbReference>
<reference evidence="1 2" key="1">
    <citation type="submission" date="2020-08" db="EMBL/GenBank/DDBJ databases">
        <title>Genomic Encyclopedia of Type Strains, Phase IV (KMG-IV): sequencing the most valuable type-strain genomes for metagenomic binning, comparative biology and taxonomic classification.</title>
        <authorList>
            <person name="Goeker M."/>
        </authorList>
    </citation>
    <scope>NUCLEOTIDE SEQUENCE [LARGE SCALE GENOMIC DNA]</scope>
    <source>
        <strain evidence="1 2">DSM 25620</strain>
    </source>
</reference>